<dbReference type="InterPro" id="IPR000838">
    <property type="entry name" value="RNA_pol_sigma70_ECF_CS"/>
</dbReference>
<dbReference type="InterPro" id="IPR036388">
    <property type="entry name" value="WH-like_DNA-bd_sf"/>
</dbReference>
<reference evidence="11" key="1">
    <citation type="submission" date="2016-10" db="EMBL/GenBank/DDBJ databases">
        <authorList>
            <person name="Varghese N."/>
            <person name="Submissions S."/>
        </authorList>
    </citation>
    <scope>NUCLEOTIDE SEQUENCE [LARGE SCALE GENOMIC DNA]</scope>
    <source>
        <strain evidence="11">930I</strain>
    </source>
</reference>
<feature type="region of interest" description="Disordered" evidence="7">
    <location>
        <begin position="195"/>
        <end position="214"/>
    </location>
</feature>
<dbReference type="OrthoDB" id="9784272at2"/>
<dbReference type="Pfam" id="PF08281">
    <property type="entry name" value="Sigma70_r4_2"/>
    <property type="match status" value="1"/>
</dbReference>
<evidence type="ECO:0000256" key="6">
    <source>
        <dbReference type="RuleBase" id="RU000716"/>
    </source>
</evidence>
<feature type="compositionally biased region" description="Acidic residues" evidence="7">
    <location>
        <begin position="113"/>
        <end position="123"/>
    </location>
</feature>
<dbReference type="InterPro" id="IPR039425">
    <property type="entry name" value="RNA_pol_sigma-70-like"/>
</dbReference>
<dbReference type="NCBIfam" id="TIGR02937">
    <property type="entry name" value="sigma70-ECF"/>
    <property type="match status" value="1"/>
</dbReference>
<dbReference type="Pfam" id="PF04542">
    <property type="entry name" value="Sigma70_r2"/>
    <property type="match status" value="1"/>
</dbReference>
<dbReference type="PANTHER" id="PTHR43133">
    <property type="entry name" value="RNA POLYMERASE ECF-TYPE SIGMA FACTO"/>
    <property type="match status" value="1"/>
</dbReference>
<evidence type="ECO:0000313" key="10">
    <source>
        <dbReference type="EMBL" id="SDG89184.1"/>
    </source>
</evidence>
<dbReference type="SUPFAM" id="SSF88946">
    <property type="entry name" value="Sigma2 domain of RNA polymerase sigma factors"/>
    <property type="match status" value="1"/>
</dbReference>
<dbReference type="STRING" id="83401.SAMN05421742_103137"/>
<dbReference type="InterPro" id="IPR007627">
    <property type="entry name" value="RNA_pol_sigma70_r2"/>
</dbReference>
<feature type="region of interest" description="Disordered" evidence="7">
    <location>
        <begin position="104"/>
        <end position="125"/>
    </location>
</feature>
<evidence type="ECO:0000256" key="5">
    <source>
        <dbReference type="ARBA" id="ARBA00023163"/>
    </source>
</evidence>
<dbReference type="InterPro" id="IPR013249">
    <property type="entry name" value="RNA_pol_sigma70_r4_t2"/>
</dbReference>
<keyword evidence="5 6" id="KW-0804">Transcription</keyword>
<keyword evidence="2 6" id="KW-0805">Transcription regulation</keyword>
<comment type="similarity">
    <text evidence="1 6">Belongs to the sigma-70 factor family. ECF subfamily.</text>
</comment>
<gene>
    <name evidence="10" type="ORF">SAMN05421742_103137</name>
</gene>
<keyword evidence="3 6" id="KW-0731">Sigma factor</keyword>
<evidence type="ECO:0000259" key="9">
    <source>
        <dbReference type="Pfam" id="PF08281"/>
    </source>
</evidence>
<name>A0A1G7XYD1_9PROT</name>
<evidence type="ECO:0000259" key="8">
    <source>
        <dbReference type="Pfam" id="PF04542"/>
    </source>
</evidence>
<dbReference type="Proteomes" id="UP000217076">
    <property type="component" value="Unassembled WGS sequence"/>
</dbReference>
<evidence type="ECO:0000256" key="1">
    <source>
        <dbReference type="ARBA" id="ARBA00010641"/>
    </source>
</evidence>
<evidence type="ECO:0000256" key="3">
    <source>
        <dbReference type="ARBA" id="ARBA00023082"/>
    </source>
</evidence>
<dbReference type="GO" id="GO:0003677">
    <property type="term" value="F:DNA binding"/>
    <property type="evidence" value="ECO:0007669"/>
    <property type="project" value="UniProtKB-KW"/>
</dbReference>
<sequence length="214" mass="23811">MSQPDPAGDAGSDWSALLVAVGQRRDRAAFARLFAHFGPRLKSYLMRLGAQPNQAEDVVQEAMLMVWRKAHLFDPQRAEAATWLFTIARNRRIDLLRRDGRGGPAASLPWEDNLPDPVDETPLPDERLDQTRQAEQVRRAIATLPPEQAQVVHLSFFQEMAHGAIADHLDVPLGTVKSRLRLAMKRIRQGLGKDTFGKDTLAEETLPDPPPTGA</sequence>
<evidence type="ECO:0000256" key="2">
    <source>
        <dbReference type="ARBA" id="ARBA00023015"/>
    </source>
</evidence>
<dbReference type="GO" id="GO:0016987">
    <property type="term" value="F:sigma factor activity"/>
    <property type="evidence" value="ECO:0007669"/>
    <property type="project" value="UniProtKB-KW"/>
</dbReference>
<dbReference type="PANTHER" id="PTHR43133:SF62">
    <property type="entry name" value="RNA POLYMERASE SIGMA FACTOR SIGZ"/>
    <property type="match status" value="1"/>
</dbReference>
<dbReference type="InterPro" id="IPR013325">
    <property type="entry name" value="RNA_pol_sigma_r2"/>
</dbReference>
<protein>
    <recommendedName>
        <fullName evidence="6">RNA polymerase sigma factor</fullName>
    </recommendedName>
</protein>
<dbReference type="InterPro" id="IPR014284">
    <property type="entry name" value="RNA_pol_sigma-70_dom"/>
</dbReference>
<dbReference type="InterPro" id="IPR013324">
    <property type="entry name" value="RNA_pol_sigma_r3/r4-like"/>
</dbReference>
<organism evidence="10 11">
    <name type="scientific">Roseospirillum parvum</name>
    <dbReference type="NCBI Taxonomy" id="83401"/>
    <lineage>
        <taxon>Bacteria</taxon>
        <taxon>Pseudomonadati</taxon>
        <taxon>Pseudomonadota</taxon>
        <taxon>Alphaproteobacteria</taxon>
        <taxon>Rhodospirillales</taxon>
        <taxon>Rhodospirillaceae</taxon>
        <taxon>Roseospirillum</taxon>
    </lineage>
</organism>
<dbReference type="RefSeq" id="WP_092616861.1">
    <property type="nucleotide sequence ID" value="NZ_FNCV01000003.1"/>
</dbReference>
<dbReference type="AlphaFoldDB" id="A0A1G7XYD1"/>
<keyword evidence="4 6" id="KW-0238">DNA-binding</keyword>
<dbReference type="Gene3D" id="1.10.1740.10">
    <property type="match status" value="1"/>
</dbReference>
<dbReference type="SUPFAM" id="SSF88659">
    <property type="entry name" value="Sigma3 and sigma4 domains of RNA polymerase sigma factors"/>
    <property type="match status" value="1"/>
</dbReference>
<feature type="domain" description="RNA polymerase sigma-70 region 2" evidence="8">
    <location>
        <begin position="33"/>
        <end position="101"/>
    </location>
</feature>
<evidence type="ECO:0000313" key="11">
    <source>
        <dbReference type="Proteomes" id="UP000217076"/>
    </source>
</evidence>
<evidence type="ECO:0000256" key="7">
    <source>
        <dbReference type="SAM" id="MobiDB-lite"/>
    </source>
</evidence>
<dbReference type="EMBL" id="FNCV01000003">
    <property type="protein sequence ID" value="SDG89184.1"/>
    <property type="molecule type" value="Genomic_DNA"/>
</dbReference>
<accession>A0A1G7XYD1</accession>
<dbReference type="CDD" id="cd06171">
    <property type="entry name" value="Sigma70_r4"/>
    <property type="match status" value="1"/>
</dbReference>
<evidence type="ECO:0000256" key="4">
    <source>
        <dbReference type="ARBA" id="ARBA00023125"/>
    </source>
</evidence>
<keyword evidence="11" id="KW-1185">Reference proteome</keyword>
<dbReference type="PROSITE" id="PS01063">
    <property type="entry name" value="SIGMA70_ECF"/>
    <property type="match status" value="1"/>
</dbReference>
<dbReference type="GO" id="GO:0006352">
    <property type="term" value="P:DNA-templated transcription initiation"/>
    <property type="evidence" value="ECO:0007669"/>
    <property type="project" value="InterPro"/>
</dbReference>
<proteinExistence type="inferred from homology"/>
<feature type="domain" description="RNA polymerase sigma factor 70 region 4 type 2" evidence="9">
    <location>
        <begin position="135"/>
        <end position="187"/>
    </location>
</feature>
<dbReference type="Gene3D" id="1.10.10.10">
    <property type="entry name" value="Winged helix-like DNA-binding domain superfamily/Winged helix DNA-binding domain"/>
    <property type="match status" value="1"/>
</dbReference>